<feature type="region of interest" description="Disordered" evidence="12">
    <location>
        <begin position="591"/>
        <end position="619"/>
    </location>
</feature>
<keyword evidence="9 13" id="KW-1133">Transmembrane helix</keyword>
<feature type="transmembrane region" description="Helical" evidence="13">
    <location>
        <begin position="168"/>
        <end position="188"/>
    </location>
</feature>
<dbReference type="GO" id="GO:0015079">
    <property type="term" value="F:potassium ion transmembrane transporter activity"/>
    <property type="evidence" value="ECO:0007669"/>
    <property type="project" value="InterPro"/>
</dbReference>
<feature type="transmembrane region" description="Helical" evidence="13">
    <location>
        <begin position="286"/>
        <end position="306"/>
    </location>
</feature>
<dbReference type="PANTHER" id="PTHR46157">
    <property type="entry name" value="K(+) EFFLUX ANTIPORTER 3, CHLOROPLASTIC"/>
    <property type="match status" value="1"/>
</dbReference>
<feature type="transmembrane region" description="Helical" evidence="13">
    <location>
        <begin position="234"/>
        <end position="251"/>
    </location>
</feature>
<protein>
    <submittedName>
        <fullName evidence="15">Potassium efflux system protein</fullName>
    </submittedName>
</protein>
<dbReference type="FunFam" id="3.40.50.720:FF:000036">
    <property type="entry name" value="Glutathione-regulated potassium-efflux system protein KefB"/>
    <property type="match status" value="1"/>
</dbReference>
<keyword evidence="7 13" id="KW-0812">Transmembrane</keyword>
<dbReference type="InterPro" id="IPR038770">
    <property type="entry name" value="Na+/solute_symporter_sf"/>
</dbReference>
<dbReference type="EMBL" id="BMZE01000001">
    <property type="protein sequence ID" value="GHA16174.1"/>
    <property type="molecule type" value="Genomic_DNA"/>
</dbReference>
<feature type="transmembrane region" description="Helical" evidence="13">
    <location>
        <begin position="194"/>
        <end position="214"/>
    </location>
</feature>
<keyword evidence="4" id="KW-0050">Antiport</keyword>
<gene>
    <name evidence="15" type="ORF">GCM10007989_09010</name>
</gene>
<dbReference type="Gene3D" id="3.40.50.720">
    <property type="entry name" value="NAD(P)-binding Rossmann-like Domain"/>
    <property type="match status" value="1"/>
</dbReference>
<evidence type="ECO:0000256" key="5">
    <source>
        <dbReference type="ARBA" id="ARBA00022475"/>
    </source>
</evidence>
<keyword evidence="6" id="KW-0633">Potassium transport</keyword>
<dbReference type="InterPro" id="IPR006153">
    <property type="entry name" value="Cation/H_exchanger_TM"/>
</dbReference>
<feature type="domain" description="RCK N-terminal" evidence="14">
    <location>
        <begin position="415"/>
        <end position="531"/>
    </location>
</feature>
<dbReference type="GO" id="GO:1902600">
    <property type="term" value="P:proton transmembrane transport"/>
    <property type="evidence" value="ECO:0007669"/>
    <property type="project" value="InterPro"/>
</dbReference>
<evidence type="ECO:0000256" key="12">
    <source>
        <dbReference type="SAM" id="MobiDB-lite"/>
    </source>
</evidence>
<feature type="transmembrane region" description="Helical" evidence="13">
    <location>
        <begin position="257"/>
        <end position="274"/>
    </location>
</feature>
<evidence type="ECO:0000256" key="13">
    <source>
        <dbReference type="SAM" id="Phobius"/>
    </source>
</evidence>
<comment type="subcellular location">
    <subcellularLocation>
        <location evidence="1">Endomembrane system</location>
        <topology evidence="1">Multi-pass membrane protein</topology>
    </subcellularLocation>
</comment>
<evidence type="ECO:0000256" key="9">
    <source>
        <dbReference type="ARBA" id="ARBA00022989"/>
    </source>
</evidence>
<keyword evidence="16" id="KW-1185">Reference proteome</keyword>
<keyword evidence="8" id="KW-0630">Potassium</keyword>
<feature type="transmembrane region" description="Helical" evidence="13">
    <location>
        <begin position="130"/>
        <end position="147"/>
    </location>
</feature>
<dbReference type="InterPro" id="IPR006036">
    <property type="entry name" value="K_uptake_TrkA"/>
</dbReference>
<dbReference type="InterPro" id="IPR036291">
    <property type="entry name" value="NAD(P)-bd_dom_sf"/>
</dbReference>
<evidence type="ECO:0000313" key="16">
    <source>
        <dbReference type="Proteomes" id="UP000646579"/>
    </source>
</evidence>
<evidence type="ECO:0000256" key="8">
    <source>
        <dbReference type="ARBA" id="ARBA00022958"/>
    </source>
</evidence>
<feature type="transmembrane region" description="Helical" evidence="13">
    <location>
        <begin position="22"/>
        <end position="40"/>
    </location>
</feature>
<dbReference type="Proteomes" id="UP000646579">
    <property type="component" value="Unassembled WGS sequence"/>
</dbReference>
<reference evidence="15" key="1">
    <citation type="journal article" date="2014" name="Int. J. Syst. Evol. Microbiol.">
        <title>Complete genome sequence of Corynebacterium casei LMG S-19264T (=DSM 44701T), isolated from a smear-ripened cheese.</title>
        <authorList>
            <consortium name="US DOE Joint Genome Institute (JGI-PGF)"/>
            <person name="Walter F."/>
            <person name="Albersmeier A."/>
            <person name="Kalinowski J."/>
            <person name="Ruckert C."/>
        </authorList>
    </citation>
    <scope>NUCLEOTIDE SEQUENCE</scope>
    <source>
        <strain evidence="15">KCTC 32437</strain>
    </source>
</reference>
<feature type="transmembrane region" description="Helical" evidence="13">
    <location>
        <begin position="102"/>
        <end position="124"/>
    </location>
</feature>
<evidence type="ECO:0000256" key="10">
    <source>
        <dbReference type="ARBA" id="ARBA00023065"/>
    </source>
</evidence>
<keyword evidence="10" id="KW-0406">Ion transport</keyword>
<proteinExistence type="inferred from homology"/>
<dbReference type="InterPro" id="IPR003148">
    <property type="entry name" value="RCK_N"/>
</dbReference>
<evidence type="ECO:0000256" key="3">
    <source>
        <dbReference type="ARBA" id="ARBA00022448"/>
    </source>
</evidence>
<dbReference type="GO" id="GO:0015297">
    <property type="term" value="F:antiporter activity"/>
    <property type="evidence" value="ECO:0007669"/>
    <property type="project" value="UniProtKB-KW"/>
</dbReference>
<comment type="similarity">
    <text evidence="2">Belongs to the monovalent cation:proton antiporter 2 (CPA2) transporter (TC 2.A.37) family.</text>
</comment>
<accession>A0A918S0A6</accession>
<evidence type="ECO:0000313" key="15">
    <source>
        <dbReference type="EMBL" id="GHA16174.1"/>
    </source>
</evidence>
<dbReference type="Pfam" id="PF00999">
    <property type="entry name" value="Na_H_Exchanger"/>
    <property type="match status" value="1"/>
</dbReference>
<keyword evidence="5" id="KW-1003">Cell membrane</keyword>
<dbReference type="InterPro" id="IPR004771">
    <property type="entry name" value="K/H_exchanger"/>
</dbReference>
<evidence type="ECO:0000256" key="1">
    <source>
        <dbReference type="ARBA" id="ARBA00004127"/>
    </source>
</evidence>
<dbReference type="AlphaFoldDB" id="A0A918S0A6"/>
<feature type="transmembrane region" description="Helical" evidence="13">
    <location>
        <begin position="312"/>
        <end position="331"/>
    </location>
</feature>
<feature type="compositionally biased region" description="Basic and acidic residues" evidence="12">
    <location>
        <begin position="593"/>
        <end position="613"/>
    </location>
</feature>
<dbReference type="GO" id="GO:0005886">
    <property type="term" value="C:plasma membrane"/>
    <property type="evidence" value="ECO:0007669"/>
    <property type="project" value="InterPro"/>
</dbReference>
<organism evidence="15 16">
    <name type="scientific">Devosia pacifica</name>
    <dbReference type="NCBI Taxonomy" id="1335967"/>
    <lineage>
        <taxon>Bacteria</taxon>
        <taxon>Pseudomonadati</taxon>
        <taxon>Pseudomonadota</taxon>
        <taxon>Alphaproteobacteria</taxon>
        <taxon>Hyphomicrobiales</taxon>
        <taxon>Devosiaceae</taxon>
        <taxon>Devosia</taxon>
    </lineage>
</organism>
<dbReference type="Gene3D" id="1.20.1530.20">
    <property type="match status" value="1"/>
</dbReference>
<feature type="transmembrane region" description="Helical" evidence="13">
    <location>
        <begin position="71"/>
        <end position="90"/>
    </location>
</feature>
<feature type="transmembrane region" description="Helical" evidence="13">
    <location>
        <begin position="374"/>
        <end position="394"/>
    </location>
</feature>
<evidence type="ECO:0000256" key="6">
    <source>
        <dbReference type="ARBA" id="ARBA00022538"/>
    </source>
</evidence>
<evidence type="ECO:0000256" key="7">
    <source>
        <dbReference type="ARBA" id="ARBA00022692"/>
    </source>
</evidence>
<dbReference type="RefSeq" id="WP_189423805.1">
    <property type="nucleotide sequence ID" value="NZ_BMZE01000001.1"/>
</dbReference>
<dbReference type="GO" id="GO:0012505">
    <property type="term" value="C:endomembrane system"/>
    <property type="evidence" value="ECO:0007669"/>
    <property type="project" value="UniProtKB-SubCell"/>
</dbReference>
<dbReference type="PRINTS" id="PR00335">
    <property type="entry name" value="KUPTAKETRKA"/>
</dbReference>
<evidence type="ECO:0000256" key="2">
    <source>
        <dbReference type="ARBA" id="ARBA00005551"/>
    </source>
</evidence>
<sequence length="619" mass="65920">MDHSSTAASHAADAAHGAGFDLVPVVILLAAAVFAVPLFKRLGLGSVLGYLAAGLVLGPSGLRLIAEPEAVLHAAELGVVLFLFIIGLEMQPRRLWALRHQIFGLGIAQVALCGALLTGVGVLLGYSLPIAFLFGMGFVLTSTAIVMQILQERGELNSEPGQKMVSVLLLEDLAIVPLLAVVALLSPATGDQSLTARVIGFGVAIGAVLVLIFLGRRIMNPVFSALAAAKIREVMTAGALLVVLGAALLMQSAGLSMAMGAFLAGVLLSTSSFRHQLEADVEPFRGILLGLFFLAVGMSLELAVVFENAGLIAIGVIGFMLVKSVAIYALARMMKSDHQEAMERAVLMSQGGEFAFVLYTTANASGLIDGPTNAVFTATVIVSMMVTPFALIAYRRFMPARTQSLEGVEVAHDMSERVLLIGFGRFGQIASQTLLGQGHAISIIDNDVEMIEAAARFGFKIYYGDGRRLDILHAAGAPTADLVLICVDDKEATNRIAELIRDEFPLVKVMARSFDRAHALELRHIGVEYEIRELFESAISFGAEAIRILGAEEHEIREVVAGVRVRDKLRFEAQMLGDVRSGTDLLLSNAVEQAKEGGVRTPAETRPRPEPTKADTSAE</sequence>
<dbReference type="Pfam" id="PF02254">
    <property type="entry name" value="TrkA_N"/>
    <property type="match status" value="1"/>
</dbReference>
<dbReference type="PANTHER" id="PTHR46157:SF8">
    <property type="entry name" value="GLUTATHIONE-REGULATED POTASSIUM-EFFLUX SYSTEM PROTEIN"/>
    <property type="match status" value="1"/>
</dbReference>
<dbReference type="PROSITE" id="PS51201">
    <property type="entry name" value="RCK_N"/>
    <property type="match status" value="1"/>
</dbReference>
<name>A0A918S0A6_9HYPH</name>
<evidence type="ECO:0000256" key="11">
    <source>
        <dbReference type="ARBA" id="ARBA00023136"/>
    </source>
</evidence>
<comment type="caution">
    <text evidence="15">The sequence shown here is derived from an EMBL/GenBank/DDBJ whole genome shotgun (WGS) entry which is preliminary data.</text>
</comment>
<feature type="transmembrane region" description="Helical" evidence="13">
    <location>
        <begin position="351"/>
        <end position="368"/>
    </location>
</feature>
<dbReference type="NCBIfam" id="TIGR00932">
    <property type="entry name" value="2a37"/>
    <property type="match status" value="1"/>
</dbReference>
<reference evidence="15" key="2">
    <citation type="submission" date="2020-09" db="EMBL/GenBank/DDBJ databases">
        <authorList>
            <person name="Sun Q."/>
            <person name="Kim S."/>
        </authorList>
    </citation>
    <scope>NUCLEOTIDE SEQUENCE</scope>
    <source>
        <strain evidence="15">KCTC 32437</strain>
    </source>
</reference>
<evidence type="ECO:0000259" key="14">
    <source>
        <dbReference type="PROSITE" id="PS51201"/>
    </source>
</evidence>
<dbReference type="SUPFAM" id="SSF51735">
    <property type="entry name" value="NAD(P)-binding Rossmann-fold domains"/>
    <property type="match status" value="1"/>
</dbReference>
<keyword evidence="11 13" id="KW-0472">Membrane</keyword>
<keyword evidence="3" id="KW-0813">Transport</keyword>
<evidence type="ECO:0000256" key="4">
    <source>
        <dbReference type="ARBA" id="ARBA00022449"/>
    </source>
</evidence>
<feature type="transmembrane region" description="Helical" evidence="13">
    <location>
        <begin position="47"/>
        <end position="65"/>
    </location>
</feature>